<reference evidence="3 4" key="1">
    <citation type="submission" date="2019-01" db="EMBL/GenBank/DDBJ databases">
        <title>Sinorhodobacter populi sp. nov. isolated from the symptomatic bark tissue of Populus euramericana canker.</title>
        <authorList>
            <person name="Xu G."/>
        </authorList>
    </citation>
    <scope>NUCLEOTIDE SEQUENCE [LARGE SCALE GENOMIC DNA]</scope>
    <source>
        <strain evidence="3 4">CGMCC 1.12963</strain>
    </source>
</reference>
<protein>
    <submittedName>
        <fullName evidence="3">FAD-dependent oxidoreductase</fullName>
    </submittedName>
</protein>
<feature type="domain" description="FAD dependent oxidoreductase" evidence="2">
    <location>
        <begin position="37"/>
        <end position="396"/>
    </location>
</feature>
<sequence length="463" mass="50219">MTTALKSLATATRTPYWKETAGPQPECPPLQTDLRCDLAIVGGGFTGLWTALEARRRLPDARIVLVDAGLCGNAASGRNGGFCAPSISHGIGNAMQRWPNEAETLIRLGRANLDDFEADLVEYGMEVEFERAGKLTVAATPWQIEGLQAQQALSQRFGVEARFLEGDALRERLASPLYPAGLFEPNYALLNPGKMVAELRRVALARGVEIHEATPVSGVAKQADGVTLLTPGGRIAAARVVLATNAAPPLLRRLRSAAIPIFDYAIVTRPLDADELAAIGWAGRYGIADSGNRFHYVRKTADNRILWGGFDAVYHFGSRRDAAFLTESDSFERLARNFARALPPLADVPLTHAWGGIIDTSARTTFFAGTAQGGRVAYAMGFTGQGVSASRFAALTMLDLLEGRETERTALRMLRRPPFPFPPEPLRWLGIRMAQHGLAREDETGRRSAFNKVLDAFGVGFDS</sequence>
<keyword evidence="4" id="KW-1185">Reference proteome</keyword>
<dbReference type="PANTHER" id="PTHR13847:SF281">
    <property type="entry name" value="FAD DEPENDENT OXIDOREDUCTASE DOMAIN-CONTAINING PROTEIN"/>
    <property type="match status" value="1"/>
</dbReference>
<accession>A0A443LGQ9</accession>
<dbReference type="AlphaFoldDB" id="A0A443LGQ9"/>
<dbReference type="RefSeq" id="WP_128157762.1">
    <property type="nucleotide sequence ID" value="NZ_JBHSOM010000019.1"/>
</dbReference>
<dbReference type="EMBL" id="SAVA01000015">
    <property type="protein sequence ID" value="RWR48374.1"/>
    <property type="molecule type" value="Genomic_DNA"/>
</dbReference>
<dbReference type="InterPro" id="IPR006076">
    <property type="entry name" value="FAD-dep_OxRdtase"/>
</dbReference>
<dbReference type="Pfam" id="PF01266">
    <property type="entry name" value="DAO"/>
    <property type="match status" value="1"/>
</dbReference>
<organism evidence="3 4">
    <name type="scientific">Paenirhodobacter huangdaonensis</name>
    <dbReference type="NCBI Taxonomy" id="2501515"/>
    <lineage>
        <taxon>Bacteria</taxon>
        <taxon>Pseudomonadati</taxon>
        <taxon>Pseudomonadota</taxon>
        <taxon>Alphaproteobacteria</taxon>
        <taxon>Rhodobacterales</taxon>
        <taxon>Rhodobacter group</taxon>
        <taxon>Paenirhodobacter</taxon>
    </lineage>
</organism>
<proteinExistence type="predicted"/>
<evidence type="ECO:0000313" key="4">
    <source>
        <dbReference type="Proteomes" id="UP000288071"/>
    </source>
</evidence>
<gene>
    <name evidence="3" type="ORF">EOW66_18220</name>
</gene>
<dbReference type="GO" id="GO:0005737">
    <property type="term" value="C:cytoplasm"/>
    <property type="evidence" value="ECO:0007669"/>
    <property type="project" value="TreeGrafter"/>
</dbReference>
<dbReference type="InterPro" id="IPR036188">
    <property type="entry name" value="FAD/NAD-bd_sf"/>
</dbReference>
<evidence type="ECO:0000313" key="3">
    <source>
        <dbReference type="EMBL" id="RWR48374.1"/>
    </source>
</evidence>
<dbReference type="SUPFAM" id="SSF51905">
    <property type="entry name" value="FAD/NAD(P)-binding domain"/>
    <property type="match status" value="1"/>
</dbReference>
<dbReference type="Gene3D" id="3.50.50.60">
    <property type="entry name" value="FAD/NAD(P)-binding domain"/>
    <property type="match status" value="1"/>
</dbReference>
<reference evidence="4" key="2">
    <citation type="submission" date="2019-01" db="EMBL/GenBank/DDBJ databases">
        <title>Sinorhodobacter populi sp. nov. isolated from the symptomatic bark tissue of Populus euramericana canker.</title>
        <authorList>
            <person name="Li Y."/>
        </authorList>
    </citation>
    <scope>NUCLEOTIDE SEQUENCE [LARGE SCALE GENOMIC DNA]</scope>
    <source>
        <strain evidence="4">CGMCC 1.12963</strain>
    </source>
</reference>
<comment type="caution">
    <text evidence="3">The sequence shown here is derived from an EMBL/GenBank/DDBJ whole genome shotgun (WGS) entry which is preliminary data.</text>
</comment>
<name>A0A443LGQ9_9RHOB</name>
<dbReference type="PANTHER" id="PTHR13847">
    <property type="entry name" value="SARCOSINE DEHYDROGENASE-RELATED"/>
    <property type="match status" value="1"/>
</dbReference>
<dbReference type="Gene3D" id="3.30.9.10">
    <property type="entry name" value="D-Amino Acid Oxidase, subunit A, domain 2"/>
    <property type="match status" value="1"/>
</dbReference>
<keyword evidence="1" id="KW-0560">Oxidoreductase</keyword>
<evidence type="ECO:0000259" key="2">
    <source>
        <dbReference type="Pfam" id="PF01266"/>
    </source>
</evidence>
<dbReference type="GO" id="GO:0016491">
    <property type="term" value="F:oxidoreductase activity"/>
    <property type="evidence" value="ECO:0007669"/>
    <property type="project" value="UniProtKB-KW"/>
</dbReference>
<dbReference type="Proteomes" id="UP000288071">
    <property type="component" value="Unassembled WGS sequence"/>
</dbReference>
<evidence type="ECO:0000256" key="1">
    <source>
        <dbReference type="ARBA" id="ARBA00023002"/>
    </source>
</evidence>